<feature type="signal peptide" evidence="1">
    <location>
        <begin position="1"/>
        <end position="27"/>
    </location>
</feature>
<dbReference type="AlphaFoldDB" id="A0A143PHN0"/>
<gene>
    <name evidence="3" type="ORF">LuPra_01280</name>
</gene>
<dbReference type="KEGG" id="abac:LuPra_01280"/>
<protein>
    <recommendedName>
        <fullName evidence="2">Lipid/polyisoprenoid-binding YceI-like domain-containing protein</fullName>
    </recommendedName>
</protein>
<name>A0A143PHN0_LUTPR</name>
<dbReference type="OrthoDB" id="9794147at2"/>
<dbReference type="STRING" id="1855912.LuPra_01280"/>
<dbReference type="Gene3D" id="2.40.128.110">
    <property type="entry name" value="Lipid/polyisoprenoid-binding, YceI-like"/>
    <property type="match status" value="1"/>
</dbReference>
<evidence type="ECO:0000313" key="4">
    <source>
        <dbReference type="Proteomes" id="UP000076079"/>
    </source>
</evidence>
<evidence type="ECO:0000256" key="1">
    <source>
        <dbReference type="SAM" id="SignalP"/>
    </source>
</evidence>
<keyword evidence="4" id="KW-1185">Reference proteome</keyword>
<reference evidence="4" key="2">
    <citation type="submission" date="2016-04" db="EMBL/GenBank/DDBJ databases">
        <title>First Complete Genome Sequence of a Subdivision 6 Acidobacterium.</title>
        <authorList>
            <person name="Huang S."/>
            <person name="Vieira S."/>
            <person name="Bunk B."/>
            <person name="Riedel T."/>
            <person name="Sproeer C."/>
            <person name="Overmann J."/>
        </authorList>
    </citation>
    <scope>NUCLEOTIDE SEQUENCE [LARGE SCALE GENOMIC DNA]</scope>
    <source>
        <strain evidence="4">DSM 100886 HEG_-6_39</strain>
    </source>
</reference>
<dbReference type="RefSeq" id="WP_157898810.1">
    <property type="nucleotide sequence ID" value="NZ_CP015136.1"/>
</dbReference>
<evidence type="ECO:0000313" key="3">
    <source>
        <dbReference type="EMBL" id="AMY08092.1"/>
    </source>
</evidence>
<feature type="chain" id="PRO_5007511408" description="Lipid/polyisoprenoid-binding YceI-like domain-containing protein" evidence="1">
    <location>
        <begin position="28"/>
        <end position="205"/>
    </location>
</feature>
<dbReference type="Proteomes" id="UP000076079">
    <property type="component" value="Chromosome"/>
</dbReference>
<dbReference type="EMBL" id="CP015136">
    <property type="protein sequence ID" value="AMY08092.1"/>
    <property type="molecule type" value="Genomic_DNA"/>
</dbReference>
<keyword evidence="1" id="KW-0732">Signal</keyword>
<dbReference type="Pfam" id="PF04264">
    <property type="entry name" value="YceI"/>
    <property type="match status" value="1"/>
</dbReference>
<dbReference type="InterPro" id="IPR036761">
    <property type="entry name" value="TTHA0802/YceI-like_sf"/>
</dbReference>
<sequence length="205" mass="21732" precursor="true">MTLTFNHTKLLASLVAALTFLAGAVFGQESPVVVSSAKVTISGTSTVLDWSATTNDARTRNVNVTKDLPGGDFFWVGVIQPGAVQSFEVVVPVAALKSDRDEFTADMHAALKADLHPDIVFTLSRMEKKAGGALAFGTLRVAGVEKEISLPLATTLRNGKLLVQGSVDLLMTDFGIAPPTAMMGVLKTDPKVTIRFETMLAKPTT</sequence>
<organism evidence="3 4">
    <name type="scientific">Luteitalea pratensis</name>
    <dbReference type="NCBI Taxonomy" id="1855912"/>
    <lineage>
        <taxon>Bacteria</taxon>
        <taxon>Pseudomonadati</taxon>
        <taxon>Acidobacteriota</taxon>
        <taxon>Vicinamibacteria</taxon>
        <taxon>Vicinamibacterales</taxon>
        <taxon>Vicinamibacteraceae</taxon>
        <taxon>Luteitalea</taxon>
    </lineage>
</organism>
<evidence type="ECO:0000259" key="2">
    <source>
        <dbReference type="Pfam" id="PF04264"/>
    </source>
</evidence>
<proteinExistence type="predicted"/>
<feature type="domain" description="Lipid/polyisoprenoid-binding YceI-like" evidence="2">
    <location>
        <begin position="81"/>
        <end position="197"/>
    </location>
</feature>
<dbReference type="SUPFAM" id="SSF101874">
    <property type="entry name" value="YceI-like"/>
    <property type="match status" value="1"/>
</dbReference>
<dbReference type="InterPro" id="IPR007372">
    <property type="entry name" value="Lipid/polyisoprenoid-bd_YceI"/>
</dbReference>
<reference evidence="3 4" key="1">
    <citation type="journal article" date="2016" name="Genome Announc.">
        <title>First Complete Genome Sequence of a Subdivision 6 Acidobacterium Strain.</title>
        <authorList>
            <person name="Huang S."/>
            <person name="Vieira S."/>
            <person name="Bunk B."/>
            <person name="Riedel T."/>
            <person name="Sproer C."/>
            <person name="Overmann J."/>
        </authorList>
    </citation>
    <scope>NUCLEOTIDE SEQUENCE [LARGE SCALE GENOMIC DNA]</scope>
    <source>
        <strain evidence="4">DSM 100886 HEG_-6_39</strain>
    </source>
</reference>
<accession>A0A143PHN0</accession>